<evidence type="ECO:0000313" key="6">
    <source>
        <dbReference type="Proteomes" id="UP000040576"/>
    </source>
</evidence>
<dbReference type="Gene3D" id="1.10.510.10">
    <property type="entry name" value="Transferase(Phosphotransferase) domain 1"/>
    <property type="match status" value="1"/>
</dbReference>
<protein>
    <submittedName>
        <fullName evidence="5">Putative serine/threonine-protein kinase YabT</fullName>
        <ecNumber evidence="5">2.7.11.1</ecNumber>
    </submittedName>
</protein>
<dbReference type="PROSITE" id="PS50011">
    <property type="entry name" value="PROTEIN_KINASE_DOM"/>
    <property type="match status" value="1"/>
</dbReference>
<keyword evidence="3" id="KW-0472">Membrane</keyword>
<dbReference type="InterPro" id="IPR017441">
    <property type="entry name" value="Protein_kinase_ATP_BS"/>
</dbReference>
<feature type="domain" description="Protein kinase" evidence="4">
    <location>
        <begin position="27"/>
        <end position="305"/>
    </location>
</feature>
<reference evidence="5 6" key="1">
    <citation type="submission" date="2014-07" db="EMBL/GenBank/DDBJ databases">
        <authorList>
            <person name="Wibberg Daniel"/>
        </authorList>
    </citation>
    <scope>NUCLEOTIDE SEQUENCE [LARGE SCALE GENOMIC DNA]</scope>
</reference>
<dbReference type="InterPro" id="IPR000719">
    <property type="entry name" value="Prot_kinase_dom"/>
</dbReference>
<dbReference type="SUPFAM" id="SSF56112">
    <property type="entry name" value="Protein kinase-like (PK-like)"/>
    <property type="match status" value="1"/>
</dbReference>
<gene>
    <name evidence="5" type="primary">yabT</name>
    <name evidence="5" type="ORF">BT1A1_0067</name>
</gene>
<organism evidence="5 6">
    <name type="scientific">Caldibacillus thermoamylovorans</name>
    <dbReference type="NCBI Taxonomy" id="35841"/>
    <lineage>
        <taxon>Bacteria</taxon>
        <taxon>Bacillati</taxon>
        <taxon>Bacillota</taxon>
        <taxon>Bacilli</taxon>
        <taxon>Bacillales</taxon>
        <taxon>Bacillaceae</taxon>
        <taxon>Caldibacillus</taxon>
    </lineage>
</organism>
<keyword evidence="1" id="KW-0547">Nucleotide-binding</keyword>
<sequence>MMMNSMKSPFNFASGTIIQGKWHHNRYTIIRELGRGANGIVYLADWNGKKVAIKVSDNHVTITSEVNVLKSFTKAQGVSLGPSLFDVDDWIHNGSQISFYVMEYIAGTDLLTFIKQNGTTWLPVLISQLLTDLDYLHKNGWVFGDLKPENLLVTKSPVKIRCIDVGGTTMQGRAIKEFTEFFDRGYWGLGSRRAEPSYDLFAVAMIVINLFYPKRFQKHGVGIEQLKKAIQDVKELRQYRPILLKALAGKYSSATEMKKELLKLIHFPSAHHQTTPKYQTNKNQRAQTNNTRTRRKKQKNKHGILETILIVAIVCIIYAVYIFEQIM</sequence>
<feature type="compositionally biased region" description="Low complexity" evidence="2">
    <location>
        <begin position="279"/>
        <end position="291"/>
    </location>
</feature>
<dbReference type="PROSITE" id="PS00107">
    <property type="entry name" value="PROTEIN_KINASE_ATP"/>
    <property type="match status" value="1"/>
</dbReference>
<feature type="region of interest" description="Disordered" evidence="2">
    <location>
        <begin position="272"/>
        <end position="298"/>
    </location>
</feature>
<keyword evidence="5" id="KW-0418">Kinase</keyword>
<dbReference type="Pfam" id="PF00069">
    <property type="entry name" value="Pkinase"/>
    <property type="match status" value="1"/>
</dbReference>
<accession>A0A090KMP0</accession>
<evidence type="ECO:0000256" key="3">
    <source>
        <dbReference type="SAM" id="Phobius"/>
    </source>
</evidence>
<dbReference type="GO" id="GO:0005524">
    <property type="term" value="F:ATP binding"/>
    <property type="evidence" value="ECO:0007669"/>
    <property type="project" value="UniProtKB-UniRule"/>
</dbReference>
<dbReference type="Proteomes" id="UP000040576">
    <property type="component" value="Unassembled WGS sequence"/>
</dbReference>
<keyword evidence="3" id="KW-1133">Transmembrane helix</keyword>
<keyword evidence="3" id="KW-0812">Transmembrane</keyword>
<evidence type="ECO:0000259" key="4">
    <source>
        <dbReference type="PROSITE" id="PS50011"/>
    </source>
</evidence>
<evidence type="ECO:0000313" key="5">
    <source>
        <dbReference type="EMBL" id="CED99939.1"/>
    </source>
</evidence>
<keyword evidence="6" id="KW-1185">Reference proteome</keyword>
<dbReference type="EMBL" id="CCRF01000004">
    <property type="protein sequence ID" value="CED99939.1"/>
    <property type="molecule type" value="Genomic_DNA"/>
</dbReference>
<name>A0A090KMP0_9BACI</name>
<dbReference type="GO" id="GO:0004674">
    <property type="term" value="F:protein serine/threonine kinase activity"/>
    <property type="evidence" value="ECO:0007669"/>
    <property type="project" value="UniProtKB-EC"/>
</dbReference>
<evidence type="ECO:0000256" key="1">
    <source>
        <dbReference type="PROSITE-ProRule" id="PRU10141"/>
    </source>
</evidence>
<feature type="transmembrane region" description="Helical" evidence="3">
    <location>
        <begin position="304"/>
        <end position="323"/>
    </location>
</feature>
<dbReference type="GO" id="GO:0005737">
    <property type="term" value="C:cytoplasm"/>
    <property type="evidence" value="ECO:0007669"/>
    <property type="project" value="TreeGrafter"/>
</dbReference>
<keyword evidence="5" id="KW-0808">Transferase</keyword>
<dbReference type="InterPro" id="IPR011009">
    <property type="entry name" value="Kinase-like_dom_sf"/>
</dbReference>
<dbReference type="AlphaFoldDB" id="A0A090KMP0"/>
<proteinExistence type="predicted"/>
<dbReference type="RefSeq" id="WP_034766902.1">
    <property type="nucleotide sequence ID" value="NZ_CCRF01000004.1"/>
</dbReference>
<keyword evidence="1" id="KW-0067">ATP-binding</keyword>
<dbReference type="EC" id="2.7.11.1" evidence="5"/>
<feature type="binding site" evidence="1">
    <location>
        <position position="54"/>
    </location>
    <ligand>
        <name>ATP</name>
        <dbReference type="ChEBI" id="CHEBI:30616"/>
    </ligand>
</feature>
<dbReference type="PANTHER" id="PTHR44167:SF31">
    <property type="entry name" value="PROTEIN CBG02007"/>
    <property type="match status" value="1"/>
</dbReference>
<dbReference type="SMART" id="SM00220">
    <property type="entry name" value="S_TKc"/>
    <property type="match status" value="1"/>
</dbReference>
<evidence type="ECO:0000256" key="2">
    <source>
        <dbReference type="SAM" id="MobiDB-lite"/>
    </source>
</evidence>
<dbReference type="PANTHER" id="PTHR44167">
    <property type="entry name" value="OVARIAN-SPECIFIC SERINE/THREONINE-PROTEIN KINASE LOK-RELATED"/>
    <property type="match status" value="1"/>
</dbReference>